<dbReference type="GO" id="GO:0000172">
    <property type="term" value="C:ribonuclease MRP complex"/>
    <property type="evidence" value="ECO:0007669"/>
    <property type="project" value="InterPro"/>
</dbReference>
<sequence>MFSSATDDTVSEELKSSVNVDVLRLLAARSAEMMACEASLHLATSRAVAPLQRLPVRLRRRAASHQIRRLPRRLHYRPVHATTQKLLTQAKKCRRYRRRPRRLAALAARRALLPTTVASGVKWIPTSLWHAKRFHMVENWGWRLPYAPTDKMFKALQRDTTDRCFMLDLGYMNSFSISGSLGLLKQCLSEVTLPFYVSSVTPDASSESTLPGFHETVALFCCEAAQNRQPTGVASLPNISRPILGPVRILWGPVIQQNEAEPTSTVWLWLHPCMSSEAWKLLSSLDYVSTSSDENAGGGGGGSLRLSDCTGHLCRLKLVGPFAHQVLADLLKQPATPQPDSAGDWPLWQALCEYQKAGLVPCGCGIGLICILPGDTRVIPFRPRLKLYNRNWLIPVPEADEVPSRLKGGFVPNSLSAGELAKLKRQLCSPTSNALLSRWFASPEPCCAPDAGIPVLLIQNGTPPLASQKSQCIGWDIVMPRQLRTTSTEDGTTQPTSSSSVDTSAPRDLVISCVYRGVRVGGLRDQLRWATITTEGAGRVDAFPYALWPDTPAARLVTDNHTHLKVGPAADGRLTSDAKRRARIKFRNSAPTSNDWLRLMQSCQVVPEDVQDSFYFVLRDKAMLVLVVRRLLAGDPQARHLTVEHMTRYDPLLPRALIMVKLEAVSRGIPGPRAEIFAPLSTDDLSLGPIAEDPARKLLGFVDEGAYAFSHGSCVAVGFISLAAACCIPLTERLPNGLKVVLFRSSKSGQLHSAKLTVII</sequence>
<protein>
    <recommendedName>
        <fullName evidence="6">Pop1 N-terminal domain-containing protein</fullName>
    </recommendedName>
</protein>
<dbReference type="PANTHER" id="PTHR22731:SF3">
    <property type="entry name" value="RIBONUCLEASES P_MRP PROTEIN SUBUNIT POP1"/>
    <property type="match status" value="1"/>
</dbReference>
<dbReference type="EMBL" id="UXSR01005228">
    <property type="protein sequence ID" value="VDD80006.1"/>
    <property type="molecule type" value="Genomic_DNA"/>
</dbReference>
<keyword evidence="5" id="KW-1185">Reference proteome</keyword>
<dbReference type="InterPro" id="IPR009723">
    <property type="entry name" value="Pop1_N"/>
</dbReference>
<dbReference type="GO" id="GO:0005655">
    <property type="term" value="C:nucleolar ribonuclease P complex"/>
    <property type="evidence" value="ECO:0007669"/>
    <property type="project" value="InterPro"/>
</dbReference>
<evidence type="ECO:0000259" key="3">
    <source>
        <dbReference type="Pfam" id="PF22770"/>
    </source>
</evidence>
<dbReference type="GO" id="GO:0001682">
    <property type="term" value="P:tRNA 5'-leader removal"/>
    <property type="evidence" value="ECO:0007669"/>
    <property type="project" value="InterPro"/>
</dbReference>
<dbReference type="Pfam" id="PF22770">
    <property type="entry name" value="POP1_C"/>
    <property type="match status" value="1"/>
</dbReference>
<dbReference type="PANTHER" id="PTHR22731">
    <property type="entry name" value="RIBONUCLEASES P/MRP PROTEIN SUBUNIT POP1"/>
    <property type="match status" value="1"/>
</dbReference>
<dbReference type="InterPro" id="IPR055079">
    <property type="entry name" value="POP1_C"/>
</dbReference>
<name>A0A0R3UFT5_MESCO</name>
<evidence type="ECO:0000313" key="5">
    <source>
        <dbReference type="Proteomes" id="UP000267029"/>
    </source>
</evidence>
<dbReference type="Proteomes" id="UP000267029">
    <property type="component" value="Unassembled WGS sequence"/>
</dbReference>
<organism evidence="4 5">
    <name type="scientific">Mesocestoides corti</name>
    <name type="common">Flatworm</name>
    <dbReference type="NCBI Taxonomy" id="53468"/>
    <lineage>
        <taxon>Eukaryota</taxon>
        <taxon>Metazoa</taxon>
        <taxon>Spiralia</taxon>
        <taxon>Lophotrochozoa</taxon>
        <taxon>Platyhelminthes</taxon>
        <taxon>Cestoda</taxon>
        <taxon>Eucestoda</taxon>
        <taxon>Cyclophyllidea</taxon>
        <taxon>Mesocestoididae</taxon>
        <taxon>Mesocestoides</taxon>
    </lineage>
</organism>
<feature type="region of interest" description="Disordered" evidence="1">
    <location>
        <begin position="485"/>
        <end position="504"/>
    </location>
</feature>
<feature type="compositionally biased region" description="Polar residues" evidence="1">
    <location>
        <begin position="485"/>
        <end position="503"/>
    </location>
</feature>
<proteinExistence type="predicted"/>
<evidence type="ECO:0000313" key="4">
    <source>
        <dbReference type="EMBL" id="VDD80006.1"/>
    </source>
</evidence>
<evidence type="ECO:0008006" key="6">
    <source>
        <dbReference type="Google" id="ProtNLM"/>
    </source>
</evidence>
<gene>
    <name evidence="4" type="ORF">MCOS_LOCUS6009</name>
</gene>
<accession>A0A0R3UFT5</accession>
<reference evidence="4 5" key="1">
    <citation type="submission" date="2018-10" db="EMBL/GenBank/DDBJ databases">
        <authorList>
            <consortium name="Pathogen Informatics"/>
        </authorList>
    </citation>
    <scope>NUCLEOTIDE SEQUENCE [LARGE SCALE GENOMIC DNA]</scope>
</reference>
<dbReference type="AlphaFoldDB" id="A0A0R3UFT5"/>
<dbReference type="Pfam" id="PF06978">
    <property type="entry name" value="POP1_N"/>
    <property type="match status" value="2"/>
</dbReference>
<evidence type="ECO:0000259" key="2">
    <source>
        <dbReference type="Pfam" id="PF06978"/>
    </source>
</evidence>
<dbReference type="InterPro" id="IPR039182">
    <property type="entry name" value="Pop1"/>
</dbReference>
<dbReference type="STRING" id="53468.A0A0R3UFT5"/>
<dbReference type="OrthoDB" id="442863at2759"/>
<evidence type="ECO:0000256" key="1">
    <source>
        <dbReference type="SAM" id="MobiDB-lite"/>
    </source>
</evidence>
<feature type="domain" description="Pop1 N-terminal" evidence="2">
    <location>
        <begin position="26"/>
        <end position="99"/>
    </location>
</feature>
<feature type="domain" description="POP1 C-terminal" evidence="3">
    <location>
        <begin position="691"/>
        <end position="759"/>
    </location>
</feature>
<feature type="domain" description="Pop1 N-terminal" evidence="2">
    <location>
        <begin position="122"/>
        <end position="179"/>
    </location>
</feature>